<name>A0A1I8FL66_9PLAT</name>
<protein>
    <submittedName>
        <fullName evidence="3">RNA-directed RNA polymerase</fullName>
    </submittedName>
</protein>
<sequence>VNVLLIPAGPDCRASLAADCSGGDLDGDQFSVPKKALEKVLDEGYPDFMEKPAKKTYKSEKLLGQLYRRCLTYALDWDLLEQAVAQPTGTETDSANNPILSWPGWRDSPRKLESSWPLPDGCSGPAGP</sequence>
<dbReference type="Proteomes" id="UP000095280">
    <property type="component" value="Unplaced"/>
</dbReference>
<evidence type="ECO:0000256" key="1">
    <source>
        <dbReference type="SAM" id="MobiDB-lite"/>
    </source>
</evidence>
<evidence type="ECO:0000313" key="3">
    <source>
        <dbReference type="WBParaSite" id="maker-unitig_37558-snap-gene-0.3-mRNA-1"/>
    </source>
</evidence>
<organism evidence="2 3">
    <name type="scientific">Macrostomum lignano</name>
    <dbReference type="NCBI Taxonomy" id="282301"/>
    <lineage>
        <taxon>Eukaryota</taxon>
        <taxon>Metazoa</taxon>
        <taxon>Spiralia</taxon>
        <taxon>Lophotrochozoa</taxon>
        <taxon>Platyhelminthes</taxon>
        <taxon>Rhabditophora</taxon>
        <taxon>Macrostomorpha</taxon>
        <taxon>Macrostomida</taxon>
        <taxon>Macrostomidae</taxon>
        <taxon>Macrostomum</taxon>
    </lineage>
</organism>
<feature type="region of interest" description="Disordered" evidence="1">
    <location>
        <begin position="87"/>
        <end position="128"/>
    </location>
</feature>
<reference evidence="3" key="1">
    <citation type="submission" date="2016-11" db="UniProtKB">
        <authorList>
            <consortium name="WormBaseParasite"/>
        </authorList>
    </citation>
    <scope>IDENTIFICATION</scope>
</reference>
<feature type="compositionally biased region" description="Polar residues" evidence="1">
    <location>
        <begin position="87"/>
        <end position="99"/>
    </location>
</feature>
<evidence type="ECO:0000313" key="2">
    <source>
        <dbReference type="Proteomes" id="UP000095280"/>
    </source>
</evidence>
<accession>A0A1I8FL66</accession>
<keyword evidence="2" id="KW-1185">Reference proteome</keyword>
<dbReference type="WBParaSite" id="maker-unitig_37558-snap-gene-0.3-mRNA-1">
    <property type="protein sequence ID" value="maker-unitig_37558-snap-gene-0.3-mRNA-1"/>
    <property type="gene ID" value="maker-unitig_37558-snap-gene-0.3"/>
</dbReference>
<proteinExistence type="predicted"/>
<dbReference type="AlphaFoldDB" id="A0A1I8FL66"/>